<accession>A0ABN2F2B1</accession>
<organism evidence="1 2">
    <name type="scientific">Nonomuraea maheshkhaliensis</name>
    <dbReference type="NCBI Taxonomy" id="419590"/>
    <lineage>
        <taxon>Bacteria</taxon>
        <taxon>Bacillati</taxon>
        <taxon>Actinomycetota</taxon>
        <taxon>Actinomycetes</taxon>
        <taxon>Streptosporangiales</taxon>
        <taxon>Streptosporangiaceae</taxon>
        <taxon>Nonomuraea</taxon>
    </lineage>
</organism>
<dbReference type="EMBL" id="BAAAMU010000012">
    <property type="protein sequence ID" value="GAA1625316.1"/>
    <property type="molecule type" value="Genomic_DNA"/>
</dbReference>
<dbReference type="Gene3D" id="3.30.530.20">
    <property type="match status" value="1"/>
</dbReference>
<proteinExistence type="predicted"/>
<dbReference type="SUPFAM" id="SSF55961">
    <property type="entry name" value="Bet v1-like"/>
    <property type="match status" value="1"/>
</dbReference>
<reference evidence="1 2" key="1">
    <citation type="journal article" date="2019" name="Int. J. Syst. Evol. Microbiol.">
        <title>The Global Catalogue of Microorganisms (GCM) 10K type strain sequencing project: providing services to taxonomists for standard genome sequencing and annotation.</title>
        <authorList>
            <consortium name="The Broad Institute Genomics Platform"/>
            <consortium name="The Broad Institute Genome Sequencing Center for Infectious Disease"/>
            <person name="Wu L."/>
            <person name="Ma J."/>
        </authorList>
    </citation>
    <scope>NUCLEOTIDE SEQUENCE [LARGE SCALE GENOMIC DNA]</scope>
    <source>
        <strain evidence="1 2">JCM 13929</strain>
    </source>
</reference>
<evidence type="ECO:0000313" key="1">
    <source>
        <dbReference type="EMBL" id="GAA1625316.1"/>
    </source>
</evidence>
<evidence type="ECO:0000313" key="2">
    <source>
        <dbReference type="Proteomes" id="UP001500064"/>
    </source>
</evidence>
<dbReference type="RefSeq" id="WP_346103794.1">
    <property type="nucleotide sequence ID" value="NZ_BAAAMU010000012.1"/>
</dbReference>
<sequence length="198" mass="21285">MFSLVPRSVFRLAAGAAAGYLFALRPWQLRWGADDREVHAEMPGDDLAGRAQYQATRAITVAAPPAGVWPWLIELGGHRPGAAPDRPAAGATGEEAAGQGLKVGDVLLGRNDGSAFIVEQLDPPHTLVLAMRGDDATTTCSISLREVDGATRMIFRTRVRAEPGVRGTTYLATTDLGDFLTTRRQMLAIKERAESTHH</sequence>
<keyword evidence="2" id="KW-1185">Reference proteome</keyword>
<gene>
    <name evidence="1" type="ORF">GCM10009733_022500</name>
</gene>
<comment type="caution">
    <text evidence="1">The sequence shown here is derived from an EMBL/GenBank/DDBJ whole genome shotgun (WGS) entry which is preliminary data.</text>
</comment>
<dbReference type="InterPro" id="IPR023393">
    <property type="entry name" value="START-like_dom_sf"/>
</dbReference>
<protein>
    <recommendedName>
        <fullName evidence="3">PDZ domain-containing protein</fullName>
    </recommendedName>
</protein>
<evidence type="ECO:0008006" key="3">
    <source>
        <dbReference type="Google" id="ProtNLM"/>
    </source>
</evidence>
<dbReference type="Proteomes" id="UP001500064">
    <property type="component" value="Unassembled WGS sequence"/>
</dbReference>
<name>A0ABN2F2B1_9ACTN</name>